<evidence type="ECO:0000256" key="1">
    <source>
        <dbReference type="SAM" id="Phobius"/>
    </source>
</evidence>
<comment type="caution">
    <text evidence="2">The sequence shown here is derived from an EMBL/GenBank/DDBJ whole genome shotgun (WGS) entry which is preliminary data.</text>
</comment>
<keyword evidence="1" id="KW-1133">Transmembrane helix</keyword>
<accession>A0A7Y8VPY4</accession>
<dbReference type="AlphaFoldDB" id="A0A7Y8VPY4"/>
<protein>
    <submittedName>
        <fullName evidence="2">Uncharacterized protein</fullName>
    </submittedName>
</protein>
<dbReference type="Proteomes" id="UP000526307">
    <property type="component" value="Unassembled WGS sequence"/>
</dbReference>
<dbReference type="EMBL" id="JABXYR010000001">
    <property type="protein sequence ID" value="NWO22493.1"/>
    <property type="molecule type" value="Genomic_DNA"/>
</dbReference>
<evidence type="ECO:0000313" key="3">
    <source>
        <dbReference type="Proteomes" id="UP000526307"/>
    </source>
</evidence>
<proteinExistence type="predicted"/>
<keyword evidence="1" id="KW-0472">Membrane</keyword>
<feature type="transmembrane region" description="Helical" evidence="1">
    <location>
        <begin position="62"/>
        <end position="79"/>
    </location>
</feature>
<name>A0A7Y8VPY4_9FIRM</name>
<keyword evidence="3" id="KW-1185">Reference proteome</keyword>
<keyword evidence="1" id="KW-0812">Transmembrane</keyword>
<feature type="transmembrane region" description="Helical" evidence="1">
    <location>
        <begin position="37"/>
        <end position="56"/>
    </location>
</feature>
<reference evidence="2 3" key="1">
    <citation type="submission" date="2020-06" db="EMBL/GenBank/DDBJ databases">
        <title>Mogibacterium timidum strain W9173 genomic sequence.</title>
        <authorList>
            <person name="Wade W.G."/>
            <person name="Johnston C.D."/>
            <person name="Chen T."/>
            <person name="Dewhirst F.E."/>
        </authorList>
    </citation>
    <scope>NUCLEOTIDE SEQUENCE [LARGE SCALE GENOMIC DNA]</scope>
    <source>
        <strain evidence="2 3">W9173</strain>
    </source>
</reference>
<sequence>MDNNERDIYYCQLPLVKMLCSKWAEAHPNRKRANRTVLAAIILGFGLILVVLYYLIKNPNASQWYLHISIWIAALLIYLSGRRRNAESNPPFKGLLNVRYEMSDEGIYYIYQERLTVYTYFIADSDIDEIVYDEDFQVLHIIGKGEVTAQTRKGATEPKPVNEYYCLLPYDKFDIDDILGPYGEMIKKVHGDLRRKFAAK</sequence>
<organism evidence="2 3">
    <name type="scientific">Mogibacterium timidum</name>
    <dbReference type="NCBI Taxonomy" id="35519"/>
    <lineage>
        <taxon>Bacteria</taxon>
        <taxon>Bacillati</taxon>
        <taxon>Bacillota</taxon>
        <taxon>Clostridia</taxon>
        <taxon>Peptostreptococcales</taxon>
        <taxon>Anaerovoracaceae</taxon>
        <taxon>Mogibacterium</taxon>
    </lineage>
</organism>
<dbReference type="RefSeq" id="WP_009643316.1">
    <property type="nucleotide sequence ID" value="NZ_CAJPUB010000006.1"/>
</dbReference>
<gene>
    <name evidence="2" type="ORF">HW270_00105</name>
</gene>
<evidence type="ECO:0000313" key="2">
    <source>
        <dbReference type="EMBL" id="NWO22493.1"/>
    </source>
</evidence>